<protein>
    <submittedName>
        <fullName evidence="1">Uncharacterized protein</fullName>
    </submittedName>
</protein>
<comment type="caution">
    <text evidence="1">The sequence shown here is derived from an EMBL/GenBank/DDBJ whole genome shotgun (WGS) entry which is preliminary data.</text>
</comment>
<organism evidence="1 2">
    <name type="scientific">Penicillium atrosanguineum</name>
    <dbReference type="NCBI Taxonomy" id="1132637"/>
    <lineage>
        <taxon>Eukaryota</taxon>
        <taxon>Fungi</taxon>
        <taxon>Dikarya</taxon>
        <taxon>Ascomycota</taxon>
        <taxon>Pezizomycotina</taxon>
        <taxon>Eurotiomycetes</taxon>
        <taxon>Eurotiomycetidae</taxon>
        <taxon>Eurotiales</taxon>
        <taxon>Aspergillaceae</taxon>
        <taxon>Penicillium</taxon>
    </lineage>
</organism>
<dbReference type="Proteomes" id="UP001147746">
    <property type="component" value="Unassembled WGS sequence"/>
</dbReference>
<accession>A0A9W9U1J1</accession>
<dbReference type="EMBL" id="JAPZBO010000008">
    <property type="protein sequence ID" value="KAJ5307234.1"/>
    <property type="molecule type" value="Genomic_DNA"/>
</dbReference>
<proteinExistence type="predicted"/>
<sequence length="260" mass="28714">MGVILSTPLGEYLTRVGDRVALQRLQNSEDATLEIKAFGSGGLSILQYAKFLSGGSWLCMDKDGNINVKNDGHQLIFQAGFASKVPEFLRHVVNIERQHDVREEQERKVNSRCRVGIWGTIWEDNNRRGALFTAMGTGLKKVGALTVHRTGDTNWIYSKPESDDALSLKSRREGKGIILFTDSGEVICRSGHWVILKHPSEVNTADSVVILGKNQDAYYYAKFEGGGGWLCLDKDGALNVKNAGDWVYLRHSGLGAKSSL</sequence>
<keyword evidence="2" id="KW-1185">Reference proteome</keyword>
<evidence type="ECO:0000313" key="2">
    <source>
        <dbReference type="Proteomes" id="UP001147746"/>
    </source>
</evidence>
<name>A0A9W9U1J1_9EURO</name>
<reference evidence="1" key="1">
    <citation type="submission" date="2022-12" db="EMBL/GenBank/DDBJ databases">
        <authorList>
            <person name="Petersen C."/>
        </authorList>
    </citation>
    <scope>NUCLEOTIDE SEQUENCE</scope>
    <source>
        <strain evidence="1">IBT 21472</strain>
    </source>
</reference>
<gene>
    <name evidence="1" type="ORF">N7476_007890</name>
</gene>
<evidence type="ECO:0000313" key="1">
    <source>
        <dbReference type="EMBL" id="KAJ5307234.1"/>
    </source>
</evidence>
<dbReference type="AlphaFoldDB" id="A0A9W9U1J1"/>
<reference evidence="1" key="2">
    <citation type="journal article" date="2023" name="IMA Fungus">
        <title>Comparative genomic study of the Penicillium genus elucidates a diverse pangenome and 15 lateral gene transfer events.</title>
        <authorList>
            <person name="Petersen C."/>
            <person name="Sorensen T."/>
            <person name="Nielsen M.R."/>
            <person name="Sondergaard T.E."/>
            <person name="Sorensen J.L."/>
            <person name="Fitzpatrick D.A."/>
            <person name="Frisvad J.C."/>
            <person name="Nielsen K.L."/>
        </authorList>
    </citation>
    <scope>NUCLEOTIDE SEQUENCE</scope>
    <source>
        <strain evidence="1">IBT 21472</strain>
    </source>
</reference>